<evidence type="ECO:0000313" key="2">
    <source>
        <dbReference type="Proteomes" id="UP000509722"/>
    </source>
</evidence>
<accession>A0AAE7EBC7</accession>
<name>A0AAE7EBC7_9BACT</name>
<evidence type="ECO:0000313" key="1">
    <source>
        <dbReference type="EMBL" id="QKF85098.1"/>
    </source>
</evidence>
<reference evidence="1 2" key="1">
    <citation type="submission" date="2020-05" db="EMBL/GenBank/DDBJ databases">
        <title>Complete genome sequencing of Campylobacter and Arcobacter type strains.</title>
        <authorList>
            <person name="Miller W.G."/>
            <person name="Yee E."/>
        </authorList>
    </citation>
    <scope>NUCLEOTIDE SEQUENCE [LARGE SCALE GENOMIC DNA]</scope>
    <source>
        <strain evidence="1 2">LMG 6451</strain>
    </source>
</reference>
<organism evidence="1 2">
    <name type="scientific">Campylobacter ureolyticus</name>
    <dbReference type="NCBI Taxonomy" id="827"/>
    <lineage>
        <taxon>Bacteria</taxon>
        <taxon>Pseudomonadati</taxon>
        <taxon>Campylobacterota</taxon>
        <taxon>Epsilonproteobacteria</taxon>
        <taxon>Campylobacterales</taxon>
        <taxon>Campylobacteraceae</taxon>
        <taxon>Campylobacter</taxon>
    </lineage>
</organism>
<dbReference type="AlphaFoldDB" id="A0AAE7EBC7"/>
<dbReference type="EMBL" id="CP053832">
    <property type="protein sequence ID" value="QKF85098.1"/>
    <property type="molecule type" value="Genomic_DNA"/>
</dbReference>
<protein>
    <submittedName>
        <fullName evidence="1">Uncharacterized protein</fullName>
    </submittedName>
</protein>
<gene>
    <name evidence="1" type="ORF">CURT_1670</name>
</gene>
<dbReference type="Proteomes" id="UP000509722">
    <property type="component" value="Chromosome"/>
</dbReference>
<proteinExistence type="predicted"/>
<sequence length="317" mass="36036">MVIDMNYGSQIRIMSNCVNNKNLAQQNGYNLDNLEVKFIDDTNTLGANNQKFKGNYNQQNNTITLNLANIKNLNEFTNTLGHELTHAIKSHQNSFIPQDNLQNNYANIKGEILSNYLNKALNLKDENVNLKNLNTTLDIYNPQTTKILKNNLVKFNYQDMSKSDNRINLFDPNEPLVEKEKSSPADKIDISGNWRMHNSADISAFWSEVFDNSTLYIDGHGGFGIIGDKGSDFTPIRFYKERLIYDSTWQKGNVKIIEIRSCYAGADIIKDDSFAQQLANIIYEKTGKSIVVRGSTGKMLVPTIPINYLYKPEKVLL</sequence>